<sequence length="200" mass="21217">MKSMSSSPLKRSDKAAATRAAILSAGRRAFAAHGYDGVGVRAIAAEAGVTAMMVNRYFGSKEGLFGEVVTDSMRDPIILTPENMAAPDMARVFAEALVGITARDAEPLDGFQILFRSTGSETAARIARERIEHAHQAAATSVVRVGHPSERAALFLSLVAGFQLMRQVMGLDALAKADPAVLVDLLTPLIAEVLRPTARD</sequence>
<proteinExistence type="predicted"/>
<dbReference type="InterPro" id="IPR001647">
    <property type="entry name" value="HTH_TetR"/>
</dbReference>
<dbReference type="SUPFAM" id="SSF46689">
    <property type="entry name" value="Homeodomain-like"/>
    <property type="match status" value="1"/>
</dbReference>
<evidence type="ECO:0000313" key="5">
    <source>
        <dbReference type="Proteomes" id="UP000324927"/>
    </source>
</evidence>
<evidence type="ECO:0000256" key="1">
    <source>
        <dbReference type="ARBA" id="ARBA00023125"/>
    </source>
</evidence>
<reference evidence="4 5" key="1">
    <citation type="submission" date="2019-08" db="EMBL/GenBank/DDBJ databases">
        <authorList>
            <person name="Grouzdev D."/>
            <person name="Tikhonova E."/>
            <person name="Kravchenko I."/>
        </authorList>
    </citation>
    <scope>NUCLEOTIDE SEQUENCE [LARGE SCALE GENOMIC DNA]</scope>
    <source>
        <strain evidence="4 5">59b</strain>
    </source>
</reference>
<organism evidence="4 5">
    <name type="scientific">Azospirillum lipoferum</name>
    <dbReference type="NCBI Taxonomy" id="193"/>
    <lineage>
        <taxon>Bacteria</taxon>
        <taxon>Pseudomonadati</taxon>
        <taxon>Pseudomonadota</taxon>
        <taxon>Alphaproteobacteria</taxon>
        <taxon>Rhodospirillales</taxon>
        <taxon>Azospirillaceae</taxon>
        <taxon>Azospirillum</taxon>
    </lineage>
</organism>
<dbReference type="Proteomes" id="UP000324927">
    <property type="component" value="Unassembled WGS sequence"/>
</dbReference>
<dbReference type="GO" id="GO:0000976">
    <property type="term" value="F:transcription cis-regulatory region binding"/>
    <property type="evidence" value="ECO:0007669"/>
    <property type="project" value="TreeGrafter"/>
</dbReference>
<dbReference type="EMBL" id="VTTN01000006">
    <property type="protein sequence ID" value="KAA0595414.1"/>
    <property type="molecule type" value="Genomic_DNA"/>
</dbReference>
<dbReference type="Pfam" id="PF00440">
    <property type="entry name" value="TetR_N"/>
    <property type="match status" value="1"/>
</dbReference>
<dbReference type="PANTHER" id="PTHR30055:SF235">
    <property type="entry name" value="TRANSCRIPTIONAL REGULATORY PROTEIN"/>
    <property type="match status" value="1"/>
</dbReference>
<accession>A0A5A9GP80</accession>
<evidence type="ECO:0000259" key="3">
    <source>
        <dbReference type="PROSITE" id="PS50977"/>
    </source>
</evidence>
<gene>
    <name evidence="4" type="ORF">FZ942_17500</name>
</gene>
<evidence type="ECO:0000313" key="4">
    <source>
        <dbReference type="EMBL" id="KAA0595414.1"/>
    </source>
</evidence>
<dbReference type="GO" id="GO:0003700">
    <property type="term" value="F:DNA-binding transcription factor activity"/>
    <property type="evidence" value="ECO:0007669"/>
    <property type="project" value="TreeGrafter"/>
</dbReference>
<keyword evidence="1 2" id="KW-0238">DNA-binding</keyword>
<feature type="DNA-binding region" description="H-T-H motif" evidence="2">
    <location>
        <begin position="39"/>
        <end position="58"/>
    </location>
</feature>
<dbReference type="PANTHER" id="PTHR30055">
    <property type="entry name" value="HTH-TYPE TRANSCRIPTIONAL REGULATOR RUTR"/>
    <property type="match status" value="1"/>
</dbReference>
<protein>
    <submittedName>
        <fullName evidence="4">TetR/AcrR family transcriptional regulator</fullName>
    </submittedName>
</protein>
<dbReference type="SUPFAM" id="SSF48498">
    <property type="entry name" value="Tetracyclin repressor-like, C-terminal domain"/>
    <property type="match status" value="1"/>
</dbReference>
<dbReference type="OrthoDB" id="2356263at2"/>
<keyword evidence="5" id="KW-1185">Reference proteome</keyword>
<dbReference type="Gene3D" id="1.10.357.10">
    <property type="entry name" value="Tetracycline Repressor, domain 2"/>
    <property type="match status" value="1"/>
</dbReference>
<comment type="caution">
    <text evidence="4">The sequence shown here is derived from an EMBL/GenBank/DDBJ whole genome shotgun (WGS) entry which is preliminary data.</text>
</comment>
<dbReference type="AlphaFoldDB" id="A0A5A9GP80"/>
<evidence type="ECO:0000256" key="2">
    <source>
        <dbReference type="PROSITE-ProRule" id="PRU00335"/>
    </source>
</evidence>
<dbReference type="PROSITE" id="PS50977">
    <property type="entry name" value="HTH_TETR_2"/>
    <property type="match status" value="1"/>
</dbReference>
<feature type="domain" description="HTH tetR-type" evidence="3">
    <location>
        <begin position="16"/>
        <end position="76"/>
    </location>
</feature>
<dbReference type="InterPro" id="IPR050109">
    <property type="entry name" value="HTH-type_TetR-like_transc_reg"/>
</dbReference>
<name>A0A5A9GP80_AZOLI</name>
<dbReference type="InterPro" id="IPR041678">
    <property type="entry name" value="TetR_C_16"/>
</dbReference>
<dbReference type="InterPro" id="IPR036271">
    <property type="entry name" value="Tet_transcr_reg_TetR-rel_C_sf"/>
</dbReference>
<dbReference type="Pfam" id="PF17920">
    <property type="entry name" value="TetR_C_16"/>
    <property type="match status" value="1"/>
</dbReference>
<dbReference type="InterPro" id="IPR009057">
    <property type="entry name" value="Homeodomain-like_sf"/>
</dbReference>
<dbReference type="PRINTS" id="PR00455">
    <property type="entry name" value="HTHTETR"/>
</dbReference>